<keyword evidence="6" id="KW-0223">Dioxygenase</keyword>
<dbReference type="AlphaFoldDB" id="A0A1I8IV43"/>
<dbReference type="Pfam" id="PF16866">
    <property type="entry name" value="PHD_4"/>
    <property type="match status" value="1"/>
</dbReference>
<evidence type="ECO:0000256" key="8">
    <source>
        <dbReference type="ARBA" id="ARBA00023004"/>
    </source>
</evidence>
<dbReference type="InterPro" id="IPR003347">
    <property type="entry name" value="JmjC_dom"/>
</dbReference>
<dbReference type="PROSITE" id="PS51058">
    <property type="entry name" value="ZF_CXXC"/>
    <property type="match status" value="1"/>
</dbReference>
<evidence type="ECO:0000256" key="10">
    <source>
        <dbReference type="ARBA" id="ARBA00023163"/>
    </source>
</evidence>
<dbReference type="SMART" id="SM00558">
    <property type="entry name" value="JmjC"/>
    <property type="match status" value="1"/>
</dbReference>
<keyword evidence="8" id="KW-0408">Iron</keyword>
<feature type="domain" description="JmjC" evidence="15">
    <location>
        <begin position="135"/>
        <end position="285"/>
    </location>
</feature>
<keyword evidence="5" id="KW-0156">Chromatin regulator</keyword>
<feature type="region of interest" description="Disordered" evidence="13">
    <location>
        <begin position="1173"/>
        <end position="1202"/>
    </location>
</feature>
<dbReference type="CDD" id="cd21743">
    <property type="entry name" value="CTD_KDM2A_2B-like"/>
    <property type="match status" value="1"/>
</dbReference>
<keyword evidence="3 12" id="KW-0863">Zinc-finger</keyword>
<dbReference type="GO" id="GO:0051213">
    <property type="term" value="F:dioxygenase activity"/>
    <property type="evidence" value="ECO:0007669"/>
    <property type="project" value="UniProtKB-KW"/>
</dbReference>
<dbReference type="PANTHER" id="PTHR23123">
    <property type="entry name" value="PHD/F-BOX CONTAINING PROTEIN"/>
    <property type="match status" value="1"/>
</dbReference>
<evidence type="ECO:0000259" key="14">
    <source>
        <dbReference type="PROSITE" id="PS51058"/>
    </source>
</evidence>
<evidence type="ECO:0000259" key="15">
    <source>
        <dbReference type="PROSITE" id="PS51184"/>
    </source>
</evidence>
<sequence>MVRPGLKRKTPDEEDYDPLIDGQREWDLEEKLNSTNYSATFVDVRDTGEGFGLAELQRDGFRNPLLFKNKTGLGLRVPSESFNVADVKLMVGARRPVDVMDVRTQQALVMTMRQWTDYYTDPNRDRILNVISLEFSHTKLDNYVESPTVVRQIDWIDRAWPPYLREKQMDALNSMDTMFYPKVRKLALFGIIFCAARKVFWLVPPTERNFQLFEQWTLSGRQDATFFGDMVEKCQRVELEPGNTFFIPTGWMHAVYTPEDSLVFGGNYLHSLNIKLQLRVWELEEKTRVKRQFRFPLFMQLHWYVLARYAGCLMRREHVVPPREEGEDLAAYAERMAEYGTELKNSHQPGQALTQAELQGLRLLLQWLRPLPPNRREVPADLPEPDRLLDDIQELLQEHAADTPDAACTGAPVIRWPAGMLKEAAGHVRQLRGGASAGGRGRKSGGAARPSKLPADKFIHRRVRCRLCEPCRRQDCRECVFCADMVKYGGHGILKQCCIQKQCIACSLPAKAACFLCRDARKFNEVEKEEDNYDPDLDLFECGVCWRLLHPDCVRQLETADFDPAFVTADLRSDQMPNYWCCPVCHHAGKADQLHPRISKGLKMLLKLESEQVETGQAGGRAGKENKTAMVGAAASAGYDSDNGADEPSIIVGDGATSTAAATSSASTSAEVKPVIIKITTSAAGTATVAAAPNHRASAGARGRPARKRRRTAKARAAFGSDEDDSDDPDFYASVARKLGCAHVLATVCLWCANAVNFRDLGVRPRQADNDGHQDADDVGREEQPVQHNGQSAPLHGCLAAPLAVLQPADVDLEQLPDLADVPLHLAAGDCCHRAVEIGHRCRRLRLLLTAPLIRRGRVRLRLRRWLLKRDGLAYQQQPAEAVNDATAQRRMHRAPAVGPHVQIEHDGRQKGAQRDQHHVEPVEIADVGEVAHRARRSLGQQQHQDEESHEDVHAKLHLGRRLWRQPKDHPDQALVRAAVLVPVLVLEFHSSAAHLRADLAPAKRWPNFEIFLTVREVDLRHVVGPRAKLEGAQLRIKREVLNLHGAGALEQALRVPQHLARPVHHNPSRALLLRPCVGKVVQLDIRLPHRVGLQAHLRDVLEPLEAPLAFPLEVPVQPGVANPAVRAQQLLVLVQVEDLDDRQAEVDLQQVASGSRSSELLDSWLRKLDTRSETASAGQSPEQAVQAMSSARTTSGRGCGM</sequence>
<dbReference type="Proteomes" id="UP000095280">
    <property type="component" value="Unplaced"/>
</dbReference>
<protein>
    <submittedName>
        <fullName evidence="17">[Histone H3]-dimethyl-L-lysine(36) demethylase</fullName>
    </submittedName>
</protein>
<evidence type="ECO:0000313" key="17">
    <source>
        <dbReference type="WBParaSite" id="maker-uti_cns_0017114-snap-gene-0.2-mRNA-1"/>
    </source>
</evidence>
<evidence type="ECO:0000256" key="2">
    <source>
        <dbReference type="ARBA" id="ARBA00022723"/>
    </source>
</evidence>
<feature type="compositionally biased region" description="Polar residues" evidence="13">
    <location>
        <begin position="1174"/>
        <end position="1202"/>
    </location>
</feature>
<dbReference type="InterPro" id="IPR019787">
    <property type="entry name" value="Znf_PHD-finger"/>
</dbReference>
<feature type="compositionally biased region" description="Low complexity" evidence="13">
    <location>
        <begin position="690"/>
        <end position="703"/>
    </location>
</feature>
<dbReference type="PROSITE" id="PS51184">
    <property type="entry name" value="JMJC"/>
    <property type="match status" value="1"/>
</dbReference>
<feature type="compositionally biased region" description="Basic residues" evidence="13">
    <location>
        <begin position="704"/>
        <end position="714"/>
    </location>
</feature>
<evidence type="ECO:0000256" key="11">
    <source>
        <dbReference type="ARBA" id="ARBA00023242"/>
    </source>
</evidence>
<evidence type="ECO:0000256" key="12">
    <source>
        <dbReference type="PROSITE-ProRule" id="PRU00509"/>
    </source>
</evidence>
<dbReference type="GO" id="GO:0003677">
    <property type="term" value="F:DNA binding"/>
    <property type="evidence" value="ECO:0007669"/>
    <property type="project" value="InterPro"/>
</dbReference>
<feature type="region of interest" description="Disordered" evidence="13">
    <location>
        <begin position="690"/>
        <end position="727"/>
    </location>
</feature>
<keyword evidence="2" id="KW-0479">Metal-binding</keyword>
<keyword evidence="9" id="KW-0805">Transcription regulation</keyword>
<evidence type="ECO:0000313" key="16">
    <source>
        <dbReference type="Proteomes" id="UP000095280"/>
    </source>
</evidence>
<feature type="domain" description="CXXC-type" evidence="14">
    <location>
        <begin position="458"/>
        <end position="504"/>
    </location>
</feature>
<dbReference type="InterPro" id="IPR013083">
    <property type="entry name" value="Znf_RING/FYVE/PHD"/>
</dbReference>
<dbReference type="Gene3D" id="2.60.120.650">
    <property type="entry name" value="Cupin"/>
    <property type="match status" value="2"/>
</dbReference>
<evidence type="ECO:0000256" key="9">
    <source>
        <dbReference type="ARBA" id="ARBA00023015"/>
    </source>
</evidence>
<dbReference type="InterPro" id="IPR050690">
    <property type="entry name" value="JHDM1_Histone_Demethylase"/>
</dbReference>
<evidence type="ECO:0000256" key="1">
    <source>
        <dbReference type="ARBA" id="ARBA00004123"/>
    </source>
</evidence>
<feature type="compositionally biased region" description="Basic and acidic residues" evidence="13">
    <location>
        <begin position="766"/>
        <end position="785"/>
    </location>
</feature>
<keyword evidence="7" id="KW-0560">Oxidoreductase</keyword>
<feature type="region of interest" description="Disordered" evidence="13">
    <location>
        <begin position="766"/>
        <end position="791"/>
    </location>
</feature>
<dbReference type="WBParaSite" id="maker-uti_cns_0017114-snap-gene-0.2-mRNA-1">
    <property type="protein sequence ID" value="maker-uti_cns_0017114-snap-gene-0.2-mRNA-1"/>
    <property type="gene ID" value="maker-uti_cns_0017114-snap-gene-0.2"/>
</dbReference>
<evidence type="ECO:0000256" key="5">
    <source>
        <dbReference type="ARBA" id="ARBA00022853"/>
    </source>
</evidence>
<dbReference type="SUPFAM" id="SSF51197">
    <property type="entry name" value="Clavaminate synthase-like"/>
    <property type="match status" value="1"/>
</dbReference>
<feature type="compositionally biased region" description="Basic and acidic residues" evidence="13">
    <location>
        <begin position="944"/>
        <end position="954"/>
    </location>
</feature>
<keyword evidence="10" id="KW-0804">Transcription</keyword>
<dbReference type="GO" id="GO:0005634">
    <property type="term" value="C:nucleus"/>
    <property type="evidence" value="ECO:0007669"/>
    <property type="project" value="UniProtKB-SubCell"/>
</dbReference>
<evidence type="ECO:0000256" key="13">
    <source>
        <dbReference type="SAM" id="MobiDB-lite"/>
    </source>
</evidence>
<dbReference type="Pfam" id="PF02008">
    <property type="entry name" value="zf-CXXC"/>
    <property type="match status" value="1"/>
</dbReference>
<name>A0A1I8IV43_9PLAT</name>
<dbReference type="Pfam" id="PF17811">
    <property type="entry name" value="JHD"/>
    <property type="match status" value="1"/>
</dbReference>
<comment type="subcellular location">
    <subcellularLocation>
        <location evidence="1">Nucleus</location>
    </subcellularLocation>
</comment>
<dbReference type="InterPro" id="IPR041070">
    <property type="entry name" value="JHD"/>
</dbReference>
<dbReference type="GO" id="GO:0006325">
    <property type="term" value="P:chromatin organization"/>
    <property type="evidence" value="ECO:0007669"/>
    <property type="project" value="UniProtKB-KW"/>
</dbReference>
<evidence type="ECO:0000256" key="4">
    <source>
        <dbReference type="ARBA" id="ARBA00022833"/>
    </source>
</evidence>
<evidence type="ECO:0000256" key="6">
    <source>
        <dbReference type="ARBA" id="ARBA00022964"/>
    </source>
</evidence>
<keyword evidence="4" id="KW-0862">Zinc</keyword>
<evidence type="ECO:0000256" key="3">
    <source>
        <dbReference type="ARBA" id="ARBA00022771"/>
    </source>
</evidence>
<evidence type="ECO:0000256" key="7">
    <source>
        <dbReference type="ARBA" id="ARBA00023002"/>
    </source>
</evidence>
<reference evidence="17" key="1">
    <citation type="submission" date="2016-11" db="UniProtKB">
        <authorList>
            <consortium name="WormBaseParasite"/>
        </authorList>
    </citation>
    <scope>IDENTIFICATION</scope>
</reference>
<dbReference type="InterPro" id="IPR002857">
    <property type="entry name" value="Znf_CXXC"/>
</dbReference>
<feature type="region of interest" description="Disordered" evidence="13">
    <location>
        <begin position="432"/>
        <end position="452"/>
    </location>
</feature>
<accession>A0A1I8IV43</accession>
<dbReference type="GO" id="GO:0008270">
    <property type="term" value="F:zinc ion binding"/>
    <property type="evidence" value="ECO:0007669"/>
    <property type="project" value="UniProtKB-KW"/>
</dbReference>
<proteinExistence type="predicted"/>
<dbReference type="Gene3D" id="1.20.58.1360">
    <property type="match status" value="1"/>
</dbReference>
<keyword evidence="11" id="KW-0539">Nucleus</keyword>
<keyword evidence="16" id="KW-1185">Reference proteome</keyword>
<feature type="region of interest" description="Disordered" evidence="13">
    <location>
        <begin position="935"/>
        <end position="954"/>
    </location>
</feature>
<organism evidence="16 17">
    <name type="scientific">Macrostomum lignano</name>
    <dbReference type="NCBI Taxonomy" id="282301"/>
    <lineage>
        <taxon>Eukaryota</taxon>
        <taxon>Metazoa</taxon>
        <taxon>Spiralia</taxon>
        <taxon>Lophotrochozoa</taxon>
        <taxon>Platyhelminthes</taxon>
        <taxon>Rhabditophora</taxon>
        <taxon>Macrostomorpha</taxon>
        <taxon>Macrostomida</taxon>
        <taxon>Macrostomidae</taxon>
        <taxon>Macrostomum</taxon>
    </lineage>
</organism>
<dbReference type="Gene3D" id="3.30.40.10">
    <property type="entry name" value="Zinc/RING finger domain, C3HC4 (zinc finger)"/>
    <property type="match status" value="1"/>
</dbReference>